<gene>
    <name evidence="2" type="ORF">K3G22_18500</name>
</gene>
<evidence type="ECO:0000313" key="3">
    <source>
        <dbReference type="Proteomes" id="UP000827084"/>
    </source>
</evidence>
<dbReference type="EMBL" id="CP080635">
    <property type="protein sequence ID" value="QYX72681.1"/>
    <property type="molecule type" value="Genomic_DNA"/>
</dbReference>
<feature type="chain" id="PRO_5045384382" evidence="1">
    <location>
        <begin position="24"/>
        <end position="117"/>
    </location>
</feature>
<reference evidence="2 3" key="1">
    <citation type="submission" date="2021-08" db="EMBL/GenBank/DDBJ databases">
        <title>Shewanella putrefaciens YZ-J, complete genome.</title>
        <authorList>
            <person name="Yi Z."/>
        </authorList>
    </citation>
    <scope>NUCLEOTIDE SEQUENCE [LARGE SCALE GENOMIC DNA]</scope>
    <source>
        <strain evidence="2 3">YZ-J</strain>
    </source>
</reference>
<protein>
    <submittedName>
        <fullName evidence="2">Uncharacterized protein</fullName>
    </submittedName>
</protein>
<accession>A0ABX8XB82</accession>
<evidence type="ECO:0000313" key="2">
    <source>
        <dbReference type="EMBL" id="QYX72681.1"/>
    </source>
</evidence>
<sequence length="117" mass="13692">MALLKSLIWFVLSLALFLPTANADEQKPQLILEQKADKARIDFLQVEQLQLDKARKAAKETVEREEKVSGTLQTNEWEEQQKIKAKKQFDERESREQKYLREAKDAVAKERKIIPKP</sequence>
<dbReference type="RefSeq" id="WP_025007994.1">
    <property type="nucleotide sequence ID" value="NZ_BMPK01000007.1"/>
</dbReference>
<dbReference type="Proteomes" id="UP000827084">
    <property type="component" value="Chromosome"/>
</dbReference>
<evidence type="ECO:0000256" key="1">
    <source>
        <dbReference type="SAM" id="SignalP"/>
    </source>
</evidence>
<feature type="signal peptide" evidence="1">
    <location>
        <begin position="1"/>
        <end position="23"/>
    </location>
</feature>
<keyword evidence="1" id="KW-0732">Signal</keyword>
<name>A0ABX8XB82_SHEPU</name>
<keyword evidence="3" id="KW-1185">Reference proteome</keyword>
<dbReference type="GeneID" id="67445293"/>
<organism evidence="2 3">
    <name type="scientific">Shewanella putrefaciens</name>
    <name type="common">Pseudomonas putrefaciens</name>
    <dbReference type="NCBI Taxonomy" id="24"/>
    <lineage>
        <taxon>Bacteria</taxon>
        <taxon>Pseudomonadati</taxon>
        <taxon>Pseudomonadota</taxon>
        <taxon>Gammaproteobacteria</taxon>
        <taxon>Alteromonadales</taxon>
        <taxon>Shewanellaceae</taxon>
        <taxon>Shewanella</taxon>
    </lineage>
</organism>
<proteinExistence type="predicted"/>